<feature type="signal peptide" evidence="2">
    <location>
        <begin position="1"/>
        <end position="20"/>
    </location>
</feature>
<gene>
    <name evidence="3" type="ORF">FHS30_001059</name>
</gene>
<evidence type="ECO:0000256" key="2">
    <source>
        <dbReference type="SAM" id="SignalP"/>
    </source>
</evidence>
<sequence>MAIKSTKFNALATFLMLASAASDTTAASITDCLAMARGYYQQLYCEVKAKGEGQQLPAFYQFKRNNEQTQWLLLKRPAERAGIALRKPANKVRQRALAINRPEPLPAGPHPTPAHGSTSTGASNCLLTGEQIRCGDRVYALQRNKHNRNLHPQALSADNTLELPPFKGAIDNERDVRDYLYRAYALYLDKMRSIGLGGITTSFGNFSYLFYDYHAKGLNFNQRFANLFRYLKKDKATLPISDKAADTRQLTLADCAPLADQYFVCEHQGKNLLFSR</sequence>
<organism evidence="3 4">
    <name type="scientific">Simiduia aestuariiviva</name>
    <dbReference type="NCBI Taxonomy" id="1510459"/>
    <lineage>
        <taxon>Bacteria</taxon>
        <taxon>Pseudomonadati</taxon>
        <taxon>Pseudomonadota</taxon>
        <taxon>Gammaproteobacteria</taxon>
        <taxon>Cellvibrionales</taxon>
        <taxon>Cellvibrionaceae</taxon>
        <taxon>Simiduia</taxon>
    </lineage>
</organism>
<evidence type="ECO:0000313" key="4">
    <source>
        <dbReference type="Proteomes" id="UP000559987"/>
    </source>
</evidence>
<feature type="compositionally biased region" description="Pro residues" evidence="1">
    <location>
        <begin position="103"/>
        <end position="112"/>
    </location>
</feature>
<dbReference type="AlphaFoldDB" id="A0A839UJW0"/>
<protein>
    <submittedName>
        <fullName evidence="3">Uncharacterized protein</fullName>
    </submittedName>
</protein>
<keyword evidence="2" id="KW-0732">Signal</keyword>
<evidence type="ECO:0000256" key="1">
    <source>
        <dbReference type="SAM" id="MobiDB-lite"/>
    </source>
</evidence>
<dbReference type="Proteomes" id="UP000559987">
    <property type="component" value="Unassembled WGS sequence"/>
</dbReference>
<dbReference type="EMBL" id="JACHXZ010000001">
    <property type="protein sequence ID" value="MBB3167883.1"/>
    <property type="molecule type" value="Genomic_DNA"/>
</dbReference>
<feature type="region of interest" description="Disordered" evidence="1">
    <location>
        <begin position="101"/>
        <end position="120"/>
    </location>
</feature>
<keyword evidence="4" id="KW-1185">Reference proteome</keyword>
<comment type="caution">
    <text evidence="3">The sequence shown here is derived from an EMBL/GenBank/DDBJ whole genome shotgun (WGS) entry which is preliminary data.</text>
</comment>
<name>A0A839UJW0_9GAMM</name>
<dbReference type="RefSeq" id="WP_183908969.1">
    <property type="nucleotide sequence ID" value="NZ_JACHXZ010000001.1"/>
</dbReference>
<evidence type="ECO:0000313" key="3">
    <source>
        <dbReference type="EMBL" id="MBB3167883.1"/>
    </source>
</evidence>
<accession>A0A839UJW0</accession>
<reference evidence="3 4" key="1">
    <citation type="submission" date="2020-08" db="EMBL/GenBank/DDBJ databases">
        <title>Genomic Encyclopedia of Type Strains, Phase III (KMG-III): the genomes of soil and plant-associated and newly described type strains.</title>
        <authorList>
            <person name="Whitman W."/>
        </authorList>
    </citation>
    <scope>NUCLEOTIDE SEQUENCE [LARGE SCALE GENOMIC DNA]</scope>
    <source>
        <strain evidence="3 4">CECT 8571</strain>
    </source>
</reference>
<proteinExistence type="predicted"/>
<feature type="chain" id="PRO_5032328253" evidence="2">
    <location>
        <begin position="21"/>
        <end position="276"/>
    </location>
</feature>